<gene>
    <name evidence="7" type="ORF">GCM10011611_05260</name>
</gene>
<feature type="domain" description="HAMP" evidence="6">
    <location>
        <begin position="213"/>
        <end position="266"/>
    </location>
</feature>
<evidence type="ECO:0000259" key="6">
    <source>
        <dbReference type="PROSITE" id="PS50885"/>
    </source>
</evidence>
<dbReference type="CDD" id="cd06225">
    <property type="entry name" value="HAMP"/>
    <property type="match status" value="1"/>
</dbReference>
<evidence type="ECO:0000256" key="2">
    <source>
        <dbReference type="ARBA" id="ARBA00029447"/>
    </source>
</evidence>
<comment type="similarity">
    <text evidence="2">Belongs to the methyl-accepting chemotaxis (MCP) protein family.</text>
</comment>
<dbReference type="PROSITE" id="PS50885">
    <property type="entry name" value="HAMP"/>
    <property type="match status" value="1"/>
</dbReference>
<feature type="transmembrane region" description="Helical" evidence="4">
    <location>
        <begin position="29"/>
        <end position="47"/>
    </location>
</feature>
<organism evidence="7 8">
    <name type="scientific">Aliidongia dinghuensis</name>
    <dbReference type="NCBI Taxonomy" id="1867774"/>
    <lineage>
        <taxon>Bacteria</taxon>
        <taxon>Pseudomonadati</taxon>
        <taxon>Pseudomonadota</taxon>
        <taxon>Alphaproteobacteria</taxon>
        <taxon>Rhodospirillales</taxon>
        <taxon>Dongiaceae</taxon>
        <taxon>Aliidongia</taxon>
    </lineage>
</organism>
<evidence type="ECO:0000256" key="1">
    <source>
        <dbReference type="ARBA" id="ARBA00023224"/>
    </source>
</evidence>
<dbReference type="SMART" id="SM00283">
    <property type="entry name" value="MA"/>
    <property type="match status" value="1"/>
</dbReference>
<dbReference type="Pfam" id="PF00672">
    <property type="entry name" value="HAMP"/>
    <property type="match status" value="1"/>
</dbReference>
<evidence type="ECO:0000256" key="4">
    <source>
        <dbReference type="SAM" id="Phobius"/>
    </source>
</evidence>
<dbReference type="PROSITE" id="PS50111">
    <property type="entry name" value="CHEMOTAXIS_TRANSDUC_2"/>
    <property type="match status" value="1"/>
</dbReference>
<evidence type="ECO:0000313" key="7">
    <source>
        <dbReference type="EMBL" id="GGF02742.1"/>
    </source>
</evidence>
<comment type="caution">
    <text evidence="7">The sequence shown here is derived from an EMBL/GenBank/DDBJ whole genome shotgun (WGS) entry which is preliminary data.</text>
</comment>
<dbReference type="Gene3D" id="1.10.287.950">
    <property type="entry name" value="Methyl-accepting chemotaxis protein"/>
    <property type="match status" value="1"/>
</dbReference>
<evidence type="ECO:0000259" key="5">
    <source>
        <dbReference type="PROSITE" id="PS50111"/>
    </source>
</evidence>
<accession>A0A8J3E2Z9</accession>
<feature type="domain" description="Methyl-accepting transducer" evidence="5">
    <location>
        <begin position="300"/>
        <end position="536"/>
    </location>
</feature>
<dbReference type="Gene3D" id="6.10.340.10">
    <property type="match status" value="1"/>
</dbReference>
<dbReference type="InterPro" id="IPR004089">
    <property type="entry name" value="MCPsignal_dom"/>
</dbReference>
<dbReference type="PANTHER" id="PTHR32089:SF112">
    <property type="entry name" value="LYSOZYME-LIKE PROTEIN-RELATED"/>
    <property type="match status" value="1"/>
</dbReference>
<sequence>MHEPRATGESEMGMSARLRNFNWTIERKLVAAFTAAILVGFLTMIGLQARDQRASLIDLAVADLTAKTTQLGNAMRIGFMGHDGSAIETEYKPIADAPDTQLASLAAFNDDGSLLLKFANDKLKSSVDLTQILAGAPNVLAKGENLIKATDTHLIVAVPVMSLRGTKVIGALAIAWSLDAQNAAVSKALRSQTIVALVVMIVLLGLLAFLLRRLVARPILDITEVMRQLAAGETGVAIPATNRRDEIGAMAASVMVFRDNAEEVIRIEQEREAQKSQAEEARRQALLQLAARLESSVKTVADSVAGAANQVEHSARSMVEAAETATGQSSAVAAASEETSVSIQTVASAAEQLTASIDELGRQAAGSASVAEGAVQEAGATSNKVEHLEAAAGRIGEVVKLISDIAAQTNLLALNATIEAARAGDAGKGFAVVASEVKSLAAQTGRATEEITAQVAAIRSATQEVVSAIHGIEGTITKISEIAGAMTASIGQQGQATQEIARNIQQAATGAGEVSENIIGVTRIAGETGRSATDILGAAGDLVRQSDLLTQSLNEFLAAARAS</sequence>
<dbReference type="SMART" id="SM00304">
    <property type="entry name" value="HAMP"/>
    <property type="match status" value="1"/>
</dbReference>
<dbReference type="AlphaFoldDB" id="A0A8J3E2Z9"/>
<dbReference type="GO" id="GO:0016020">
    <property type="term" value="C:membrane"/>
    <property type="evidence" value="ECO:0007669"/>
    <property type="project" value="InterPro"/>
</dbReference>
<dbReference type="SUPFAM" id="SSF58104">
    <property type="entry name" value="Methyl-accepting chemotaxis protein (MCP) signaling domain"/>
    <property type="match status" value="1"/>
</dbReference>
<keyword evidence="4" id="KW-1133">Transmembrane helix</keyword>
<dbReference type="PANTHER" id="PTHR32089">
    <property type="entry name" value="METHYL-ACCEPTING CHEMOTAXIS PROTEIN MCPB"/>
    <property type="match status" value="1"/>
</dbReference>
<dbReference type="GO" id="GO:0007165">
    <property type="term" value="P:signal transduction"/>
    <property type="evidence" value="ECO:0007669"/>
    <property type="project" value="UniProtKB-KW"/>
</dbReference>
<reference evidence="7" key="1">
    <citation type="journal article" date="2014" name="Int. J. Syst. Evol. Microbiol.">
        <title>Complete genome sequence of Corynebacterium casei LMG S-19264T (=DSM 44701T), isolated from a smear-ripened cheese.</title>
        <authorList>
            <consortium name="US DOE Joint Genome Institute (JGI-PGF)"/>
            <person name="Walter F."/>
            <person name="Albersmeier A."/>
            <person name="Kalinowski J."/>
            <person name="Ruckert C."/>
        </authorList>
    </citation>
    <scope>NUCLEOTIDE SEQUENCE</scope>
    <source>
        <strain evidence="7">CGMCC 1.15725</strain>
    </source>
</reference>
<keyword evidence="4" id="KW-0812">Transmembrane</keyword>
<evidence type="ECO:0000256" key="3">
    <source>
        <dbReference type="PROSITE-ProRule" id="PRU00284"/>
    </source>
</evidence>
<proteinExistence type="inferred from homology"/>
<dbReference type="EMBL" id="BMJQ01000001">
    <property type="protein sequence ID" value="GGF02742.1"/>
    <property type="molecule type" value="Genomic_DNA"/>
</dbReference>
<evidence type="ECO:0000313" key="8">
    <source>
        <dbReference type="Proteomes" id="UP000646365"/>
    </source>
</evidence>
<keyword evidence="1 3" id="KW-0807">Transducer</keyword>
<keyword evidence="4" id="KW-0472">Membrane</keyword>
<feature type="transmembrane region" description="Helical" evidence="4">
    <location>
        <begin position="194"/>
        <end position="211"/>
    </location>
</feature>
<dbReference type="Proteomes" id="UP000646365">
    <property type="component" value="Unassembled WGS sequence"/>
</dbReference>
<reference evidence="7" key="2">
    <citation type="submission" date="2020-09" db="EMBL/GenBank/DDBJ databases">
        <authorList>
            <person name="Sun Q."/>
            <person name="Zhou Y."/>
        </authorList>
    </citation>
    <scope>NUCLEOTIDE SEQUENCE</scope>
    <source>
        <strain evidence="7">CGMCC 1.15725</strain>
    </source>
</reference>
<keyword evidence="8" id="KW-1185">Reference proteome</keyword>
<name>A0A8J3E2Z9_9PROT</name>
<dbReference type="Pfam" id="PF00015">
    <property type="entry name" value="MCPsignal"/>
    <property type="match status" value="1"/>
</dbReference>
<evidence type="ECO:0008006" key="9">
    <source>
        <dbReference type="Google" id="ProtNLM"/>
    </source>
</evidence>
<dbReference type="InterPro" id="IPR003660">
    <property type="entry name" value="HAMP_dom"/>
</dbReference>
<protein>
    <recommendedName>
        <fullName evidence="9">Methyl-accepting chemotaxis protein</fullName>
    </recommendedName>
</protein>